<dbReference type="PANTHER" id="PTHR19134">
    <property type="entry name" value="RECEPTOR-TYPE TYROSINE-PROTEIN PHOSPHATASE"/>
    <property type="match status" value="1"/>
</dbReference>
<dbReference type="CDD" id="cd00047">
    <property type="entry name" value="PTPc"/>
    <property type="match status" value="2"/>
</dbReference>
<dbReference type="InterPro" id="IPR003599">
    <property type="entry name" value="Ig_sub"/>
</dbReference>
<evidence type="ECO:0000256" key="5">
    <source>
        <dbReference type="ARBA" id="ARBA00022729"/>
    </source>
</evidence>
<keyword evidence="9 15" id="KW-1133">Transmembrane helix</keyword>
<dbReference type="InterPro" id="IPR036179">
    <property type="entry name" value="Ig-like_dom_sf"/>
</dbReference>
<dbReference type="Proteomes" id="UP001372834">
    <property type="component" value="Unassembled WGS sequence"/>
</dbReference>
<proteinExistence type="inferred from homology"/>
<dbReference type="EMBL" id="JAWJWE010000004">
    <property type="protein sequence ID" value="KAK6636921.1"/>
    <property type="molecule type" value="Genomic_DNA"/>
</dbReference>
<dbReference type="FunFam" id="3.90.190.10:FF:000102">
    <property type="entry name" value="Receptor-type tyrosine-protein phosphatase"/>
    <property type="match status" value="1"/>
</dbReference>
<dbReference type="PRINTS" id="PR00700">
    <property type="entry name" value="PRTYPHPHTASE"/>
</dbReference>
<dbReference type="PROSITE" id="PS50835">
    <property type="entry name" value="IG_LIKE"/>
    <property type="match status" value="2"/>
</dbReference>
<dbReference type="SMART" id="SM00409">
    <property type="entry name" value="IG"/>
    <property type="match status" value="2"/>
</dbReference>
<evidence type="ECO:0000259" key="19">
    <source>
        <dbReference type="PROSITE" id="PS50853"/>
    </source>
</evidence>
<dbReference type="EC" id="3.1.3.48" evidence="3"/>
<evidence type="ECO:0000256" key="12">
    <source>
        <dbReference type="ARBA" id="ARBA00023170"/>
    </source>
</evidence>
<evidence type="ECO:0000256" key="2">
    <source>
        <dbReference type="ARBA" id="ARBA00010504"/>
    </source>
</evidence>
<keyword evidence="4 15" id="KW-0812">Transmembrane</keyword>
<comment type="similarity">
    <text evidence="2">Belongs to the protein-tyrosine phosphatase family. Receptor class 2A subfamily.</text>
</comment>
<evidence type="ECO:0000256" key="11">
    <source>
        <dbReference type="ARBA" id="ARBA00023157"/>
    </source>
</evidence>
<dbReference type="GO" id="GO:0016020">
    <property type="term" value="C:membrane"/>
    <property type="evidence" value="ECO:0007669"/>
    <property type="project" value="UniProtKB-SubCell"/>
</dbReference>
<feature type="domain" description="Tyrosine-protein phosphatase" evidence="16">
    <location>
        <begin position="893"/>
        <end position="1159"/>
    </location>
</feature>
<dbReference type="Pfam" id="PF00102">
    <property type="entry name" value="Y_phosphatase"/>
    <property type="match status" value="2"/>
</dbReference>
<dbReference type="PROSITE" id="PS50055">
    <property type="entry name" value="TYR_PHOSPHATASE_PTP"/>
    <property type="match status" value="2"/>
</dbReference>
<dbReference type="Gene3D" id="2.60.40.10">
    <property type="entry name" value="Immunoglobulins"/>
    <property type="match status" value="5"/>
</dbReference>
<dbReference type="GO" id="GO:0009653">
    <property type="term" value="P:anatomical structure morphogenesis"/>
    <property type="evidence" value="ECO:0007669"/>
    <property type="project" value="UniProtKB-ARBA"/>
</dbReference>
<dbReference type="SUPFAM" id="SSF49265">
    <property type="entry name" value="Fibronectin type III"/>
    <property type="match status" value="2"/>
</dbReference>
<dbReference type="Pfam" id="PF00041">
    <property type="entry name" value="fn3"/>
    <property type="match status" value="2"/>
</dbReference>
<dbReference type="SMART" id="SM00060">
    <property type="entry name" value="FN3"/>
    <property type="match status" value="3"/>
</dbReference>
<dbReference type="InterPro" id="IPR013098">
    <property type="entry name" value="Ig_I-set"/>
</dbReference>
<feature type="domain" description="Fibronectin type-III" evidence="19">
    <location>
        <begin position="428"/>
        <end position="537"/>
    </location>
</feature>
<dbReference type="PROSITE" id="PS50853">
    <property type="entry name" value="FN3"/>
    <property type="match status" value="3"/>
</dbReference>
<gene>
    <name evidence="20" type="ORF">RUM43_010585</name>
</gene>
<dbReference type="InterPro" id="IPR003595">
    <property type="entry name" value="Tyr_Pase_cat"/>
</dbReference>
<comment type="catalytic activity">
    <reaction evidence="14">
        <text>O-phospho-L-tyrosyl-[protein] + H2O = L-tyrosyl-[protein] + phosphate</text>
        <dbReference type="Rhea" id="RHEA:10684"/>
        <dbReference type="Rhea" id="RHEA-COMP:10136"/>
        <dbReference type="Rhea" id="RHEA-COMP:20101"/>
        <dbReference type="ChEBI" id="CHEBI:15377"/>
        <dbReference type="ChEBI" id="CHEBI:43474"/>
        <dbReference type="ChEBI" id="CHEBI:46858"/>
        <dbReference type="ChEBI" id="CHEBI:61978"/>
        <dbReference type="EC" id="3.1.3.48"/>
    </reaction>
</comment>
<evidence type="ECO:0000313" key="20">
    <source>
        <dbReference type="EMBL" id="KAK6636921.1"/>
    </source>
</evidence>
<evidence type="ECO:0000256" key="13">
    <source>
        <dbReference type="ARBA" id="ARBA00023319"/>
    </source>
</evidence>
<keyword evidence="10 15" id="KW-0472">Membrane</keyword>
<dbReference type="InterPro" id="IPR016130">
    <property type="entry name" value="Tyr_Pase_AS"/>
</dbReference>
<evidence type="ECO:0000259" key="18">
    <source>
        <dbReference type="PROSITE" id="PS50835"/>
    </source>
</evidence>
<dbReference type="GO" id="GO:0048666">
    <property type="term" value="P:neuron development"/>
    <property type="evidence" value="ECO:0007669"/>
    <property type="project" value="UniProtKB-ARBA"/>
</dbReference>
<evidence type="ECO:0000256" key="10">
    <source>
        <dbReference type="ARBA" id="ARBA00023136"/>
    </source>
</evidence>
<dbReference type="Pfam" id="PF07679">
    <property type="entry name" value="I-set"/>
    <property type="match status" value="1"/>
</dbReference>
<dbReference type="FunFam" id="3.90.190.10:FF:000092">
    <property type="entry name" value="Tyrosine-protein phosphatase 69D"/>
    <property type="match status" value="1"/>
</dbReference>
<feature type="domain" description="Tyrosine-protein phosphatase" evidence="16">
    <location>
        <begin position="1191"/>
        <end position="1457"/>
    </location>
</feature>
<dbReference type="InterPro" id="IPR000387">
    <property type="entry name" value="Tyr_Pase_dom"/>
</dbReference>
<sequence length="1472" mass="167208">MMMPGKFFTPVQLCIFPIVFTVLITVSFASSDYKIDYVNIQGPNRTSLGGNLTLNCVASPNNSIIWWDFNGENVTGQPRFHIKKTEADFNVILTLVVSKVEKSDIGNYSCHVVLPENNKLQDSKTIFVDVFLPARVMTANGVRVMKEKDATLKCQIEGYPLSDPEWKIEKSGLSDLLPQNIHHEKINETLLETRLDFQNVNHHDNGTYICRALGPDGYIQASVNLFVLDKPQVLIDLVKAVGSSVLFFNWTVNDGNDPVKEFYPQYKKNGSNEWVYYPERVGGGNTSFLLQNLSKGTMYQVGLSARNSIGRGEVYMHNEWVSTLLKDPTFVPEVTVKGTTSNSVSLGWTQPPPDVKDYIQYYQIILQNNETKQETIHPSTSMNAYLFTNLISATTYKIKISACSDYLRKCGNWSKEVNGTTLDGVSDPPVNVSVQCRFDNISHASFVYVTWQPPVNPYGQITHYNVILQGVANFRNDKGVIENMTYGPKVKSIAAESTWARFEVVPPNTNYTIHVSGVTRSRHVGKEEIKHCSVPPTIPEKDKLLRIDWKKIESEKGRWLFRLNLQRVSERNGAICCYMVYVVKLRPGQRASDLPQPEDIPLSSYEQVHRNISGGAYIAETFDSQSLSEEIFLGDGKSSNLADSPCRLCMTVQHRRRTTTTAQPSVFINIVPTDRINLEGTEVTRSKFPHSLAPLEKDFDLTTPTVQVHASGDTNELQANDIFKRFKRMSLHAEKDVEMESTTPTSSDGIAYDGALDRHFNYTGFVEIIVYGENGNLIPAYSKYFMPMCPGPTVLSAVDNSRQLTIALYVLIGLIIVVFILLIVLFVLHNYTKTVAEEQGIEMTFTNTLMHLCRNVGGRHVPISSSPPDMPPIPKGDLPTAVAERHKDSDYGFQQEFELLPDRFADRTTRASEARENFYKNRYPDIKAYDQTRVKLSAVDGILGSDYINANYVIGYKERKKFICAQGPMDNTVNEFWRMVWEQHLEMILMLTNLEEYSKTKCAKYWPDLDAGEKKFGDFVVSQVSEKRFSDFIIRDLKVRQVAAESPNEKEKEEERMIVQYHYLMWKDFVAPEHPSGILKFIKRMNEEYSLGKGPILIHCSAGVGRTGTLVALDSLLQQLNEEKQVAVFNTVCDLRHQRNFLVQSLKQYIFIYRALLEVAQSGDTEIKVASLKSQTDKLRHKENGKDKCNLEEEFEKLQVLVNDREKSCCVGNSEENKSKNRSEDVIPYDRNRVMLAPVPGRDHSTYINASFIESYDNTESFIIAQDPLPGTLTDFWRMISEQCVTTLVMLSDLGEGPRKCIRYWPEPDDESCYDKIKVRYIQSESCPYYTRREFAVTNMKNDDSIITTQYQYNGWPTVEGEVPEVTRGLIQLVDQTQENRMLTAGEGGNPGPMVVHCNLGAERSSIFVALSILVQQLKLEKSVDIFTTARKLKSQRQLMLQNYVQYEFLYRAIVNYADLHHMTENGTTSPT</sequence>
<feature type="domain" description="Fibronectin type-III" evidence="19">
    <location>
        <begin position="230"/>
        <end position="326"/>
    </location>
</feature>
<protein>
    <recommendedName>
        <fullName evidence="3">protein-tyrosine-phosphatase</fullName>
        <ecNumber evidence="3">3.1.3.48</ecNumber>
    </recommendedName>
</protein>
<dbReference type="CDD" id="cd00096">
    <property type="entry name" value="Ig"/>
    <property type="match status" value="2"/>
</dbReference>
<feature type="domain" description="Tyrosine specific protein phosphatases" evidence="17">
    <location>
        <begin position="1076"/>
        <end position="1150"/>
    </location>
</feature>
<evidence type="ECO:0000256" key="9">
    <source>
        <dbReference type="ARBA" id="ARBA00022989"/>
    </source>
</evidence>
<evidence type="ECO:0000256" key="1">
    <source>
        <dbReference type="ARBA" id="ARBA00004167"/>
    </source>
</evidence>
<dbReference type="Pfam" id="PF13927">
    <property type="entry name" value="Ig_3"/>
    <property type="match status" value="1"/>
</dbReference>
<dbReference type="SMART" id="SM00194">
    <property type="entry name" value="PTPc"/>
    <property type="match status" value="2"/>
</dbReference>
<dbReference type="PROSITE" id="PS50056">
    <property type="entry name" value="TYR_PHOSPHATASE_2"/>
    <property type="match status" value="2"/>
</dbReference>
<keyword evidence="13" id="KW-0393">Immunoglobulin domain</keyword>
<keyword evidence="7" id="KW-0378">Hydrolase</keyword>
<dbReference type="SUPFAM" id="SSF52799">
    <property type="entry name" value="(Phosphotyrosine protein) phosphatases II"/>
    <property type="match status" value="2"/>
</dbReference>
<evidence type="ECO:0000259" key="16">
    <source>
        <dbReference type="PROSITE" id="PS50055"/>
    </source>
</evidence>
<evidence type="ECO:0000259" key="17">
    <source>
        <dbReference type="PROSITE" id="PS50056"/>
    </source>
</evidence>
<comment type="subcellular location">
    <subcellularLocation>
        <location evidence="1">Membrane</location>
        <topology evidence="1">Single-pass membrane protein</topology>
    </subcellularLocation>
</comment>
<dbReference type="PROSITE" id="PS00383">
    <property type="entry name" value="TYR_PHOSPHATASE_1"/>
    <property type="match status" value="2"/>
</dbReference>
<feature type="domain" description="Fibronectin type-III" evidence="19">
    <location>
        <begin position="331"/>
        <end position="424"/>
    </location>
</feature>
<reference evidence="20 21" key="1">
    <citation type="submission" date="2023-10" db="EMBL/GenBank/DDBJ databases">
        <title>Genomes of two closely related lineages of the louse Polyplax serrata with different host specificities.</title>
        <authorList>
            <person name="Martinu J."/>
            <person name="Tarabai H."/>
            <person name="Stefka J."/>
            <person name="Hypsa V."/>
        </authorList>
    </citation>
    <scope>NUCLEOTIDE SEQUENCE [LARGE SCALE GENOMIC DNA]</scope>
    <source>
        <strain evidence="20">HR10_N</strain>
    </source>
</reference>
<keyword evidence="8" id="KW-0904">Protein phosphatase</keyword>
<feature type="transmembrane region" description="Helical" evidence="15">
    <location>
        <begin position="806"/>
        <end position="828"/>
    </location>
</feature>
<dbReference type="InterPro" id="IPR036116">
    <property type="entry name" value="FN3_sf"/>
</dbReference>
<dbReference type="PANTHER" id="PTHR19134:SF495">
    <property type="entry name" value="TYROSINE-PROTEIN PHOSPHATASE 69D"/>
    <property type="match status" value="1"/>
</dbReference>
<evidence type="ECO:0000256" key="4">
    <source>
        <dbReference type="ARBA" id="ARBA00022692"/>
    </source>
</evidence>
<keyword evidence="12" id="KW-0675">Receptor</keyword>
<keyword evidence="6" id="KW-0677">Repeat</keyword>
<dbReference type="SMART" id="SM00408">
    <property type="entry name" value="IGc2"/>
    <property type="match status" value="2"/>
</dbReference>
<dbReference type="InterPro" id="IPR013783">
    <property type="entry name" value="Ig-like_fold"/>
</dbReference>
<feature type="domain" description="Ig-like" evidence="18">
    <location>
        <begin position="17"/>
        <end position="127"/>
    </location>
</feature>
<dbReference type="SUPFAM" id="SSF48726">
    <property type="entry name" value="Immunoglobulin"/>
    <property type="match status" value="2"/>
</dbReference>
<keyword evidence="11" id="KW-1015">Disulfide bond</keyword>
<evidence type="ECO:0000256" key="14">
    <source>
        <dbReference type="ARBA" id="ARBA00051722"/>
    </source>
</evidence>
<evidence type="ECO:0000256" key="15">
    <source>
        <dbReference type="SAM" id="Phobius"/>
    </source>
</evidence>
<feature type="domain" description="Tyrosine specific protein phosphatases" evidence="17">
    <location>
        <begin position="1368"/>
        <end position="1448"/>
    </location>
</feature>
<accession>A0AAN8PKR3</accession>
<comment type="caution">
    <text evidence="20">The sequence shown here is derived from an EMBL/GenBank/DDBJ whole genome shotgun (WGS) entry which is preliminary data.</text>
</comment>
<organism evidence="20 21">
    <name type="scientific">Polyplax serrata</name>
    <name type="common">Common mouse louse</name>
    <dbReference type="NCBI Taxonomy" id="468196"/>
    <lineage>
        <taxon>Eukaryota</taxon>
        <taxon>Metazoa</taxon>
        <taxon>Ecdysozoa</taxon>
        <taxon>Arthropoda</taxon>
        <taxon>Hexapoda</taxon>
        <taxon>Insecta</taxon>
        <taxon>Pterygota</taxon>
        <taxon>Neoptera</taxon>
        <taxon>Paraneoptera</taxon>
        <taxon>Psocodea</taxon>
        <taxon>Troctomorpha</taxon>
        <taxon>Phthiraptera</taxon>
        <taxon>Anoplura</taxon>
        <taxon>Polyplacidae</taxon>
        <taxon>Polyplax</taxon>
    </lineage>
</organism>
<dbReference type="InterPro" id="IPR050348">
    <property type="entry name" value="Protein-Tyr_Phosphatase"/>
</dbReference>
<dbReference type="CDD" id="cd00063">
    <property type="entry name" value="FN3"/>
    <property type="match status" value="3"/>
</dbReference>
<evidence type="ECO:0000256" key="7">
    <source>
        <dbReference type="ARBA" id="ARBA00022801"/>
    </source>
</evidence>
<evidence type="ECO:0000256" key="3">
    <source>
        <dbReference type="ARBA" id="ARBA00013064"/>
    </source>
</evidence>
<dbReference type="SMART" id="SM00404">
    <property type="entry name" value="PTPc_motif"/>
    <property type="match status" value="2"/>
</dbReference>
<dbReference type="Gene3D" id="3.90.190.10">
    <property type="entry name" value="Protein tyrosine phosphatase superfamily"/>
    <property type="match status" value="2"/>
</dbReference>
<name>A0AAN8PKR3_POLSC</name>
<dbReference type="GO" id="GO:0005001">
    <property type="term" value="F:transmembrane receptor protein tyrosine phosphatase activity"/>
    <property type="evidence" value="ECO:0007669"/>
    <property type="project" value="UniProtKB-ARBA"/>
</dbReference>
<feature type="domain" description="Ig-like" evidence="18">
    <location>
        <begin position="133"/>
        <end position="224"/>
    </location>
</feature>
<dbReference type="InterPro" id="IPR003598">
    <property type="entry name" value="Ig_sub2"/>
</dbReference>
<keyword evidence="5" id="KW-0732">Signal</keyword>
<evidence type="ECO:0000256" key="8">
    <source>
        <dbReference type="ARBA" id="ARBA00022912"/>
    </source>
</evidence>
<evidence type="ECO:0000256" key="6">
    <source>
        <dbReference type="ARBA" id="ARBA00022737"/>
    </source>
</evidence>
<dbReference type="InterPro" id="IPR003961">
    <property type="entry name" value="FN3_dom"/>
</dbReference>
<evidence type="ECO:0000313" key="21">
    <source>
        <dbReference type="Proteomes" id="UP001372834"/>
    </source>
</evidence>
<dbReference type="InterPro" id="IPR029021">
    <property type="entry name" value="Prot-tyrosine_phosphatase-like"/>
</dbReference>
<dbReference type="InterPro" id="IPR000242">
    <property type="entry name" value="PTP_cat"/>
</dbReference>
<dbReference type="InterPro" id="IPR007110">
    <property type="entry name" value="Ig-like_dom"/>
</dbReference>